<keyword evidence="4" id="KW-0274">FAD</keyword>
<dbReference type="InterPro" id="IPR007867">
    <property type="entry name" value="GMC_OxRtase_C"/>
</dbReference>
<accession>A0AAW4FHP2</accession>
<dbReference type="InterPro" id="IPR051473">
    <property type="entry name" value="P2Ox-like"/>
</dbReference>
<comment type="similarity">
    <text evidence="2">Belongs to the GMC oxidoreductase family.</text>
</comment>
<dbReference type="EMBL" id="WXFA01000006">
    <property type="protein sequence ID" value="MBM3091653.1"/>
    <property type="molecule type" value="Genomic_DNA"/>
</dbReference>
<evidence type="ECO:0000313" key="7">
    <source>
        <dbReference type="EMBL" id="MBM3091653.1"/>
    </source>
</evidence>
<comment type="cofactor">
    <cofactor evidence="1">
        <name>FAD</name>
        <dbReference type="ChEBI" id="CHEBI:57692"/>
    </cofactor>
</comment>
<dbReference type="Gene3D" id="3.50.50.60">
    <property type="entry name" value="FAD/NAD(P)-binding domain"/>
    <property type="match status" value="1"/>
</dbReference>
<evidence type="ECO:0000259" key="6">
    <source>
        <dbReference type="Pfam" id="PF05199"/>
    </source>
</evidence>
<comment type="caution">
    <text evidence="7">The sequence shown here is derived from an EMBL/GenBank/DDBJ whole genome shotgun (WGS) entry which is preliminary data.</text>
</comment>
<proteinExistence type="inferred from homology"/>
<dbReference type="PANTHER" id="PTHR42784:SF1">
    <property type="entry name" value="PYRANOSE 2-OXIDASE"/>
    <property type="match status" value="1"/>
</dbReference>
<dbReference type="RefSeq" id="WP_158071697.1">
    <property type="nucleotide sequence ID" value="NZ_CP083370.1"/>
</dbReference>
<name>A0AAW4FHP2_9HYPH</name>
<sequence length="270" mass="30279">MPANGSVLRTLNALDRIRIARGQRIRDALSYTRQRPYLVNGLTLPAELQQREELLNYRAWLEPCFIGQDTAKLQAMKEKLLAYREQRLHGVEAKSAVRAAGKEGLVSWTWLMHLVRPSSLLRSFRLLHIVEPEPEPESRVMLSNKKDRFGLPMVNLRWQLSAKTVDSVMRTITILGSELTKTGLGKLIVKPEELTGLEKPMWTWHHMGTTRMHVDPGQGVVDTQCKVHGTDNLFIAGSSVFPTAGNDTPTLTVVALAHRLADHLLQVVGG</sequence>
<dbReference type="Pfam" id="PF05199">
    <property type="entry name" value="GMC_oxred_C"/>
    <property type="match status" value="1"/>
</dbReference>
<dbReference type="InterPro" id="IPR036188">
    <property type="entry name" value="FAD/NAD-bd_sf"/>
</dbReference>
<keyword evidence="3" id="KW-0285">Flavoprotein</keyword>
<keyword evidence="8" id="KW-1185">Reference proteome</keyword>
<evidence type="ECO:0000256" key="2">
    <source>
        <dbReference type="ARBA" id="ARBA00010790"/>
    </source>
</evidence>
<gene>
    <name evidence="7" type="ORF">GFB56_12605</name>
</gene>
<keyword evidence="5" id="KW-0560">Oxidoreductase</keyword>
<dbReference type="GO" id="GO:0016614">
    <property type="term" value="F:oxidoreductase activity, acting on CH-OH group of donors"/>
    <property type="evidence" value="ECO:0007669"/>
    <property type="project" value="InterPro"/>
</dbReference>
<protein>
    <recommendedName>
        <fullName evidence="6">Glucose-methanol-choline oxidoreductase C-terminal domain-containing protein</fullName>
    </recommendedName>
</protein>
<evidence type="ECO:0000313" key="8">
    <source>
        <dbReference type="Proteomes" id="UP000744980"/>
    </source>
</evidence>
<dbReference type="SUPFAM" id="SSF51905">
    <property type="entry name" value="FAD/NAD(P)-binding domain"/>
    <property type="match status" value="1"/>
</dbReference>
<reference evidence="7 8" key="1">
    <citation type="submission" date="2020-01" db="EMBL/GenBank/DDBJ databases">
        <title>Draft genome assembly of Ensifer adhaerens T173.</title>
        <authorList>
            <person name="Craig J.E."/>
            <person name="Stinchcombe J.R."/>
        </authorList>
    </citation>
    <scope>NUCLEOTIDE SEQUENCE [LARGE SCALE GENOMIC DNA]</scope>
    <source>
        <strain evidence="7 8">T173</strain>
    </source>
</reference>
<organism evidence="7 8">
    <name type="scientific">Ensifer canadensis</name>
    <dbReference type="NCBI Taxonomy" id="555315"/>
    <lineage>
        <taxon>Bacteria</taxon>
        <taxon>Pseudomonadati</taxon>
        <taxon>Pseudomonadota</taxon>
        <taxon>Alphaproteobacteria</taxon>
        <taxon>Hyphomicrobiales</taxon>
        <taxon>Rhizobiaceae</taxon>
        <taxon>Sinorhizobium/Ensifer group</taxon>
        <taxon>Ensifer</taxon>
    </lineage>
</organism>
<dbReference type="PANTHER" id="PTHR42784">
    <property type="entry name" value="PYRANOSE 2-OXIDASE"/>
    <property type="match status" value="1"/>
</dbReference>
<dbReference type="AlphaFoldDB" id="A0AAW4FHP2"/>
<dbReference type="Proteomes" id="UP000744980">
    <property type="component" value="Unassembled WGS sequence"/>
</dbReference>
<evidence type="ECO:0000256" key="4">
    <source>
        <dbReference type="ARBA" id="ARBA00022827"/>
    </source>
</evidence>
<evidence type="ECO:0000256" key="1">
    <source>
        <dbReference type="ARBA" id="ARBA00001974"/>
    </source>
</evidence>
<evidence type="ECO:0000256" key="3">
    <source>
        <dbReference type="ARBA" id="ARBA00022630"/>
    </source>
</evidence>
<evidence type="ECO:0000256" key="5">
    <source>
        <dbReference type="ARBA" id="ARBA00023002"/>
    </source>
</evidence>
<feature type="domain" description="Glucose-methanol-choline oxidoreductase C-terminal" evidence="6">
    <location>
        <begin position="134"/>
        <end position="257"/>
    </location>
</feature>